<dbReference type="SUPFAM" id="SSF46785">
    <property type="entry name" value="Winged helix' DNA-binding domain"/>
    <property type="match status" value="1"/>
</dbReference>
<comment type="similarity">
    <text evidence="5">Belongs to the HSF family.</text>
</comment>
<protein>
    <recommendedName>
        <fullName evidence="6">HSF-type DNA-binding domain-containing protein</fullName>
    </recommendedName>
</protein>
<dbReference type="SMART" id="SM00415">
    <property type="entry name" value="HSF"/>
    <property type="match status" value="1"/>
</dbReference>
<dbReference type="GO" id="GO:0000978">
    <property type="term" value="F:RNA polymerase II cis-regulatory region sequence-specific DNA binding"/>
    <property type="evidence" value="ECO:0007669"/>
    <property type="project" value="TreeGrafter"/>
</dbReference>
<keyword evidence="2" id="KW-0346">Stress response</keyword>
<sequence>MADGNPSSSSELSSSCLCAEGTQDNVTNLSSNGTLSYEAASTESKEALPKQYVADTMTSEALQLPGGSSSTLLNESLLPMYFKHNNFSSFVRQLNTYGFKKVNSNRFEFAHEAFLRGHKHMLKDIHRRKPRGQVLEQSDQLQQQQSVSARPASTVTFVEVGNYGLKGELDRLTRDKGVLAADVVRLRQQQEAVEQEARTMFQRLLAAERRNEQIITFLSQAIRSRAFLAHLMEQSEIFRMNCETKKRRLTSGITEPEEMNTIPQPHVLLETSKESLGFEKDMWGLKNQELMTLVEPRKTTKPHLSQSPGKMPQSMEAAVPLEFYSGSRQTSDIVDSLSLDYDSSDDSGGHQLFLQLDDDATDLDLTFDFLKELDPVFDSVASETDGSPNIGGETSNPCLQETEPPLNASIPAAEENRTGATVASEAGAGAVEGSLVCKIVYLVLNSSVVLTPLLLHSSKDQIAFYSFLVLTYMQNTAFTHLLCFWIALLVYKTLTFAPEASYHQGSRKPLSGNLKECQR</sequence>
<dbReference type="InterPro" id="IPR036388">
    <property type="entry name" value="WH-like_DNA-bd_sf"/>
</dbReference>
<organism evidence="7 8">
    <name type="scientific">Adiantum capillus-veneris</name>
    <name type="common">Maidenhair fern</name>
    <dbReference type="NCBI Taxonomy" id="13818"/>
    <lineage>
        <taxon>Eukaryota</taxon>
        <taxon>Viridiplantae</taxon>
        <taxon>Streptophyta</taxon>
        <taxon>Embryophyta</taxon>
        <taxon>Tracheophyta</taxon>
        <taxon>Polypodiopsida</taxon>
        <taxon>Polypodiidae</taxon>
        <taxon>Polypodiales</taxon>
        <taxon>Pteridineae</taxon>
        <taxon>Pteridaceae</taxon>
        <taxon>Vittarioideae</taxon>
        <taxon>Adiantum</taxon>
    </lineage>
</organism>
<dbReference type="InterPro" id="IPR036390">
    <property type="entry name" value="WH_DNA-bd_sf"/>
</dbReference>
<dbReference type="AlphaFoldDB" id="A0A9D4U3S5"/>
<reference evidence="7" key="1">
    <citation type="submission" date="2021-01" db="EMBL/GenBank/DDBJ databases">
        <title>Adiantum capillus-veneris genome.</title>
        <authorList>
            <person name="Fang Y."/>
            <person name="Liao Q."/>
        </authorList>
    </citation>
    <scope>NUCLEOTIDE SEQUENCE</scope>
    <source>
        <strain evidence="7">H3</strain>
        <tissue evidence="7">Leaf</tissue>
    </source>
</reference>
<evidence type="ECO:0000313" key="8">
    <source>
        <dbReference type="Proteomes" id="UP000886520"/>
    </source>
</evidence>
<dbReference type="PRINTS" id="PR00056">
    <property type="entry name" value="HSFDOMAIN"/>
</dbReference>
<dbReference type="InterPro" id="IPR000232">
    <property type="entry name" value="HSF_DNA-bd"/>
</dbReference>
<comment type="caution">
    <text evidence="7">The sequence shown here is derived from an EMBL/GenBank/DDBJ whole genome shotgun (WGS) entry which is preliminary data.</text>
</comment>
<accession>A0A9D4U3S5</accession>
<evidence type="ECO:0000256" key="5">
    <source>
        <dbReference type="RuleBase" id="RU004020"/>
    </source>
</evidence>
<dbReference type="PANTHER" id="PTHR10015:SF427">
    <property type="entry name" value="HEAT SHOCK FACTOR PROTEIN"/>
    <property type="match status" value="1"/>
</dbReference>
<comment type="subcellular location">
    <subcellularLocation>
        <location evidence="1">Nucleus</location>
    </subcellularLocation>
</comment>
<dbReference type="OrthoDB" id="60033at2759"/>
<dbReference type="Proteomes" id="UP000886520">
    <property type="component" value="Chromosome 23"/>
</dbReference>
<proteinExistence type="inferred from homology"/>
<dbReference type="EMBL" id="JABFUD020000023">
    <property type="protein sequence ID" value="KAI5061086.1"/>
    <property type="molecule type" value="Genomic_DNA"/>
</dbReference>
<dbReference type="PROSITE" id="PS00434">
    <property type="entry name" value="HSF_DOMAIN"/>
    <property type="match status" value="1"/>
</dbReference>
<gene>
    <name evidence="7" type="ORF">GOP47_0023591</name>
</gene>
<keyword evidence="4" id="KW-0539">Nucleus</keyword>
<dbReference type="GO" id="GO:0003700">
    <property type="term" value="F:DNA-binding transcription factor activity"/>
    <property type="evidence" value="ECO:0007669"/>
    <property type="project" value="InterPro"/>
</dbReference>
<dbReference type="Pfam" id="PF00447">
    <property type="entry name" value="HSF_DNA-bind"/>
    <property type="match status" value="1"/>
</dbReference>
<evidence type="ECO:0000256" key="4">
    <source>
        <dbReference type="ARBA" id="ARBA00023242"/>
    </source>
</evidence>
<name>A0A9D4U3S5_ADICA</name>
<evidence type="ECO:0000256" key="2">
    <source>
        <dbReference type="ARBA" id="ARBA00023016"/>
    </source>
</evidence>
<dbReference type="Gene3D" id="1.10.10.10">
    <property type="entry name" value="Winged helix-like DNA-binding domain superfamily/Winged helix DNA-binding domain"/>
    <property type="match status" value="1"/>
</dbReference>
<evidence type="ECO:0000313" key="7">
    <source>
        <dbReference type="EMBL" id="KAI5061086.1"/>
    </source>
</evidence>
<evidence type="ECO:0000256" key="3">
    <source>
        <dbReference type="ARBA" id="ARBA00023125"/>
    </source>
</evidence>
<evidence type="ECO:0000259" key="6">
    <source>
        <dbReference type="PROSITE" id="PS00434"/>
    </source>
</evidence>
<dbReference type="GO" id="GO:0006357">
    <property type="term" value="P:regulation of transcription by RNA polymerase II"/>
    <property type="evidence" value="ECO:0007669"/>
    <property type="project" value="TreeGrafter"/>
</dbReference>
<dbReference type="GO" id="GO:0034605">
    <property type="term" value="P:cellular response to heat"/>
    <property type="evidence" value="ECO:0007669"/>
    <property type="project" value="TreeGrafter"/>
</dbReference>
<keyword evidence="3" id="KW-0238">DNA-binding</keyword>
<evidence type="ECO:0000256" key="1">
    <source>
        <dbReference type="ARBA" id="ARBA00004123"/>
    </source>
</evidence>
<keyword evidence="8" id="KW-1185">Reference proteome</keyword>
<dbReference type="PANTHER" id="PTHR10015">
    <property type="entry name" value="HEAT SHOCK TRANSCRIPTION FACTOR"/>
    <property type="match status" value="1"/>
</dbReference>
<dbReference type="GO" id="GO:0005634">
    <property type="term" value="C:nucleus"/>
    <property type="evidence" value="ECO:0007669"/>
    <property type="project" value="UniProtKB-SubCell"/>
</dbReference>
<feature type="domain" description="HSF-type DNA-binding" evidence="6">
    <location>
        <begin position="78"/>
        <end position="102"/>
    </location>
</feature>